<proteinExistence type="predicted"/>
<sequence length="388" mass="43736">MKTVRDVINKRPRHSAGDLKIKMPHKTPTALSVTNVLKRCDPTLPALCDGGEELDPAGEKLLFLQDRRRVQKVGWRQLFVLDSMMCELERVQSAQQLLTQPCPPQSEGEARGHWKALKVESRTTAEHTDELVDTLQKDIIDKRHKVKQLLQQLQAKKQQREDLQASVKEAQKALQTRDGQLTRLKAELEAELGQVDVWQHSREALQSYVAAVQEVAHVSLLSFNQSQVSLELRPHPPANTNLAFNELEPLKLSIIWSQDDHFTLQIDPASLAKQLQEDVSGRRGELSAALVEVMENYVGQADLLAEIQSLRSSFAIDWCPAQRVLVYLKSASILCHLEVQEGYPNDGAVRLRDVQRDGQPLNTDALQPRNPDGSLTDWLVFLCTNPLI</sequence>
<evidence type="ECO:0000313" key="3">
    <source>
        <dbReference type="Proteomes" id="UP000264820"/>
    </source>
</evidence>
<feature type="coiled-coil region" evidence="1">
    <location>
        <begin position="132"/>
        <end position="187"/>
    </location>
</feature>
<dbReference type="Proteomes" id="UP000264820">
    <property type="component" value="Unplaced"/>
</dbReference>
<evidence type="ECO:0000256" key="1">
    <source>
        <dbReference type="SAM" id="Coils"/>
    </source>
</evidence>
<reference evidence="2" key="1">
    <citation type="submission" date="2025-08" db="UniProtKB">
        <authorList>
            <consortium name="Ensembl"/>
        </authorList>
    </citation>
    <scope>IDENTIFICATION</scope>
</reference>
<dbReference type="OrthoDB" id="9893446at2759"/>
<dbReference type="Ensembl" id="ENSHCOT00000019401.1">
    <property type="protein sequence ID" value="ENSHCOP00000025179.1"/>
    <property type="gene ID" value="ENSHCOG00000015146.1"/>
</dbReference>
<dbReference type="OMA" id="AIDWCPA"/>
<dbReference type="GeneTree" id="ENSGT00770000121664"/>
<organism evidence="2 3">
    <name type="scientific">Hippocampus comes</name>
    <name type="common">Tiger tail seahorse</name>
    <dbReference type="NCBI Taxonomy" id="109280"/>
    <lineage>
        <taxon>Eukaryota</taxon>
        <taxon>Metazoa</taxon>
        <taxon>Chordata</taxon>
        <taxon>Craniata</taxon>
        <taxon>Vertebrata</taxon>
        <taxon>Euteleostomi</taxon>
        <taxon>Actinopterygii</taxon>
        <taxon>Neopterygii</taxon>
        <taxon>Teleostei</taxon>
        <taxon>Neoteleostei</taxon>
        <taxon>Acanthomorphata</taxon>
        <taxon>Syngnathiaria</taxon>
        <taxon>Syngnathiformes</taxon>
        <taxon>Syngnathoidei</taxon>
        <taxon>Syngnathidae</taxon>
        <taxon>Hippocampus</taxon>
    </lineage>
</organism>
<dbReference type="GeneID" id="109529365"/>
<evidence type="ECO:0000313" key="2">
    <source>
        <dbReference type="Ensembl" id="ENSHCOP00000025179.1"/>
    </source>
</evidence>
<dbReference type="KEGG" id="hcq:109529365"/>
<accession>A0A3Q2Z3E0</accession>
<keyword evidence="3" id="KW-1185">Reference proteome</keyword>
<dbReference type="AlphaFoldDB" id="A0A3Q2Z3E0"/>
<keyword evidence="1" id="KW-0175">Coiled coil</keyword>
<dbReference type="RefSeq" id="XP_019748266.1">
    <property type="nucleotide sequence ID" value="XM_019892707.1"/>
</dbReference>
<reference evidence="2" key="2">
    <citation type="submission" date="2025-09" db="UniProtKB">
        <authorList>
            <consortium name="Ensembl"/>
        </authorList>
    </citation>
    <scope>IDENTIFICATION</scope>
</reference>
<dbReference type="STRING" id="109280.ENSHCOP00000025179"/>
<protein>
    <submittedName>
        <fullName evidence="2">Uncharacterized LOC109529365</fullName>
    </submittedName>
</protein>
<name>A0A3Q2Z3E0_HIPCM</name>